<proteinExistence type="predicted"/>
<dbReference type="AlphaFoldDB" id="A0A0N8GLY4"/>
<dbReference type="Proteomes" id="UP000050514">
    <property type="component" value="Unassembled WGS sequence"/>
</dbReference>
<gene>
    <name evidence="1" type="ORF">AC812_13370</name>
</gene>
<name>A0A0N8GLY4_9CHLR</name>
<organism evidence="1 2">
    <name type="scientific">Bellilinea caldifistulae</name>
    <dbReference type="NCBI Taxonomy" id="360411"/>
    <lineage>
        <taxon>Bacteria</taxon>
        <taxon>Bacillati</taxon>
        <taxon>Chloroflexota</taxon>
        <taxon>Anaerolineae</taxon>
        <taxon>Anaerolineales</taxon>
        <taxon>Anaerolineaceae</taxon>
        <taxon>Bellilinea</taxon>
    </lineage>
</organism>
<dbReference type="STRING" id="360411.AC812_13370"/>
<sequence>MTTLRGRYKQIFEQACETGYIVAREGTPLPVLNAFWHFCKANRMPYLRVTARRKYARIHFDTFPAGRYFSDTEQEALRAIGRKYLKHGKFYMFGRDGITLPAVPLADVPTVADELLRLAMERTNDR</sequence>
<keyword evidence="2" id="KW-1185">Reference proteome</keyword>
<accession>A0A0N8GLY4</accession>
<dbReference type="RefSeq" id="WP_061917278.1">
    <property type="nucleotide sequence ID" value="NZ_DF967971.1"/>
</dbReference>
<dbReference type="EMBL" id="LGHJ01000019">
    <property type="protein sequence ID" value="KPL73786.1"/>
    <property type="molecule type" value="Genomic_DNA"/>
</dbReference>
<reference evidence="1 2" key="1">
    <citation type="submission" date="2015-07" db="EMBL/GenBank/DDBJ databases">
        <title>Draft genome of Bellilinea caldifistulae DSM 17877.</title>
        <authorList>
            <person name="Hemp J."/>
            <person name="Ward L.M."/>
            <person name="Pace L.A."/>
            <person name="Fischer W.W."/>
        </authorList>
    </citation>
    <scope>NUCLEOTIDE SEQUENCE [LARGE SCALE GENOMIC DNA]</scope>
    <source>
        <strain evidence="1 2">GOMI-1</strain>
    </source>
</reference>
<protein>
    <submittedName>
        <fullName evidence="1">Uncharacterized protein</fullName>
    </submittedName>
</protein>
<evidence type="ECO:0000313" key="2">
    <source>
        <dbReference type="Proteomes" id="UP000050514"/>
    </source>
</evidence>
<comment type="caution">
    <text evidence="1">The sequence shown here is derived from an EMBL/GenBank/DDBJ whole genome shotgun (WGS) entry which is preliminary data.</text>
</comment>
<evidence type="ECO:0000313" key="1">
    <source>
        <dbReference type="EMBL" id="KPL73786.1"/>
    </source>
</evidence>